<feature type="region of interest" description="Disordered" evidence="5">
    <location>
        <begin position="115"/>
        <end position="145"/>
    </location>
</feature>
<dbReference type="InterPro" id="IPR051694">
    <property type="entry name" value="Immunoregulatory_rcpt-like"/>
</dbReference>
<dbReference type="PANTHER" id="PTHR15549">
    <property type="entry name" value="PAIRED IMMUNOGLOBULIN-LIKE TYPE 2 RECEPTOR"/>
    <property type="match status" value="1"/>
</dbReference>
<keyword evidence="3 6" id="KW-1133">Transmembrane helix</keyword>
<evidence type="ECO:0000256" key="4">
    <source>
        <dbReference type="ARBA" id="ARBA00023136"/>
    </source>
</evidence>
<dbReference type="Proteomes" id="UP000664132">
    <property type="component" value="Unassembled WGS sequence"/>
</dbReference>
<evidence type="ECO:0000256" key="5">
    <source>
        <dbReference type="SAM" id="MobiDB-lite"/>
    </source>
</evidence>
<evidence type="ECO:0000256" key="6">
    <source>
        <dbReference type="SAM" id="Phobius"/>
    </source>
</evidence>
<sequence>MSKDEKGICPVGGDWYTCTAQSPTFFGCCTSNPCRGDNTGCPASDLRAAGIGSGTNPDTTENGTYFPNTQCAKGQWWTCDVPQRPTFQGCCEVNPCNGVGCPAGSLQPAAFVTIPPELSPTATPTSSVPSSSSTQTPTSTPVPDNFNSSSNVGAIAGGVGGGVAILFIGLAILWFCRRRRQKKSVVAAYSADAIRQSPANDAKSHKSGRYSLLGIPISKKYIPVSLTSPPVSPGPPPYRSPQQSPNPNIHEIDSIHLHEVANEVPPSAAVQALRSGHLSHEMDSPTVKPILNTVDEVVELPTPAGRSRWSTTTPNGEERVEIGDGAPRSRAATPVSAMQSPNPNGRDSTVSYDSPRSTIAIGMTQPNENESRREARDSYVGWQHLKP</sequence>
<accession>A0A8H7TLU4</accession>
<comment type="caution">
    <text evidence="7">The sequence shown here is derived from an EMBL/GenBank/DDBJ whole genome shotgun (WGS) entry which is preliminary data.</text>
</comment>
<dbReference type="GO" id="GO:0071944">
    <property type="term" value="C:cell periphery"/>
    <property type="evidence" value="ECO:0007669"/>
    <property type="project" value="UniProtKB-ARBA"/>
</dbReference>
<comment type="subcellular location">
    <subcellularLocation>
        <location evidence="1">Membrane</location>
        <topology evidence="1">Single-pass membrane protein</topology>
    </subcellularLocation>
</comment>
<evidence type="ECO:0000313" key="7">
    <source>
        <dbReference type="EMBL" id="KAG4421756.1"/>
    </source>
</evidence>
<organism evidence="7 8">
    <name type="scientific">Cadophora malorum</name>
    <dbReference type="NCBI Taxonomy" id="108018"/>
    <lineage>
        <taxon>Eukaryota</taxon>
        <taxon>Fungi</taxon>
        <taxon>Dikarya</taxon>
        <taxon>Ascomycota</taxon>
        <taxon>Pezizomycotina</taxon>
        <taxon>Leotiomycetes</taxon>
        <taxon>Helotiales</taxon>
        <taxon>Ploettnerulaceae</taxon>
        <taxon>Cadophora</taxon>
    </lineage>
</organism>
<dbReference type="OrthoDB" id="3692311at2759"/>
<dbReference type="AlphaFoldDB" id="A0A8H7TLU4"/>
<dbReference type="GO" id="GO:0016020">
    <property type="term" value="C:membrane"/>
    <property type="evidence" value="ECO:0007669"/>
    <property type="project" value="UniProtKB-SubCell"/>
</dbReference>
<protein>
    <submittedName>
        <fullName evidence="7">Uncharacterized protein</fullName>
    </submittedName>
</protein>
<gene>
    <name evidence="7" type="ORF">IFR04_005132</name>
</gene>
<feature type="compositionally biased region" description="Low complexity" evidence="5">
    <location>
        <begin position="119"/>
        <end position="143"/>
    </location>
</feature>
<keyword evidence="4 6" id="KW-0472">Membrane</keyword>
<keyword evidence="8" id="KW-1185">Reference proteome</keyword>
<dbReference type="PROSITE" id="PS51257">
    <property type="entry name" value="PROKAR_LIPOPROTEIN"/>
    <property type="match status" value="1"/>
</dbReference>
<dbReference type="EMBL" id="JAFJYH010000060">
    <property type="protein sequence ID" value="KAG4421756.1"/>
    <property type="molecule type" value="Genomic_DNA"/>
</dbReference>
<reference evidence="7" key="1">
    <citation type="submission" date="2021-02" db="EMBL/GenBank/DDBJ databases">
        <title>Genome sequence Cadophora malorum strain M34.</title>
        <authorList>
            <person name="Stefanovic E."/>
            <person name="Vu D."/>
            <person name="Scully C."/>
            <person name="Dijksterhuis J."/>
            <person name="Roader J."/>
            <person name="Houbraken J."/>
        </authorList>
    </citation>
    <scope>NUCLEOTIDE SEQUENCE</scope>
    <source>
        <strain evidence="7">M34</strain>
    </source>
</reference>
<proteinExistence type="predicted"/>
<feature type="transmembrane region" description="Helical" evidence="6">
    <location>
        <begin position="152"/>
        <end position="175"/>
    </location>
</feature>
<feature type="compositionally biased region" description="Polar residues" evidence="5">
    <location>
        <begin position="336"/>
        <end position="357"/>
    </location>
</feature>
<evidence type="ECO:0000256" key="2">
    <source>
        <dbReference type="ARBA" id="ARBA00022692"/>
    </source>
</evidence>
<name>A0A8H7TLU4_9HELO</name>
<evidence type="ECO:0000313" key="8">
    <source>
        <dbReference type="Proteomes" id="UP000664132"/>
    </source>
</evidence>
<keyword evidence="2 6" id="KW-0812">Transmembrane</keyword>
<feature type="region of interest" description="Disordered" evidence="5">
    <location>
        <begin position="304"/>
        <end position="387"/>
    </location>
</feature>
<evidence type="ECO:0000256" key="3">
    <source>
        <dbReference type="ARBA" id="ARBA00022989"/>
    </source>
</evidence>
<evidence type="ECO:0000256" key="1">
    <source>
        <dbReference type="ARBA" id="ARBA00004167"/>
    </source>
</evidence>